<organism evidence="1 2">
    <name type="scientific">Plakobranchus ocellatus</name>
    <dbReference type="NCBI Taxonomy" id="259542"/>
    <lineage>
        <taxon>Eukaryota</taxon>
        <taxon>Metazoa</taxon>
        <taxon>Spiralia</taxon>
        <taxon>Lophotrochozoa</taxon>
        <taxon>Mollusca</taxon>
        <taxon>Gastropoda</taxon>
        <taxon>Heterobranchia</taxon>
        <taxon>Euthyneura</taxon>
        <taxon>Panpulmonata</taxon>
        <taxon>Sacoglossa</taxon>
        <taxon>Placobranchoidea</taxon>
        <taxon>Plakobranchidae</taxon>
        <taxon>Plakobranchus</taxon>
    </lineage>
</organism>
<sequence>MTSTAPIAHHQRVSDVSEYKLSRVPIWPNLESNLAPFNCVWPMTPNLAPPVFKQVTSGFQAVTSEVKNNRGLSITTAAKTAVTASEVNHNRGFSIQQPQKQQ</sequence>
<dbReference type="AlphaFoldDB" id="A0AAV4BN61"/>
<proteinExistence type="predicted"/>
<dbReference type="Proteomes" id="UP000735302">
    <property type="component" value="Unassembled WGS sequence"/>
</dbReference>
<evidence type="ECO:0000313" key="1">
    <source>
        <dbReference type="EMBL" id="GFO20446.1"/>
    </source>
</evidence>
<accession>A0AAV4BN61</accession>
<keyword evidence="2" id="KW-1185">Reference proteome</keyword>
<comment type="caution">
    <text evidence="1">The sequence shown here is derived from an EMBL/GenBank/DDBJ whole genome shotgun (WGS) entry which is preliminary data.</text>
</comment>
<protein>
    <submittedName>
        <fullName evidence="1">Uncharacterized protein</fullName>
    </submittedName>
</protein>
<reference evidence="1 2" key="1">
    <citation type="journal article" date="2021" name="Elife">
        <title>Chloroplast acquisition without the gene transfer in kleptoplastic sea slugs, Plakobranchus ocellatus.</title>
        <authorList>
            <person name="Maeda T."/>
            <person name="Takahashi S."/>
            <person name="Yoshida T."/>
            <person name="Shimamura S."/>
            <person name="Takaki Y."/>
            <person name="Nagai Y."/>
            <person name="Toyoda A."/>
            <person name="Suzuki Y."/>
            <person name="Arimoto A."/>
            <person name="Ishii H."/>
            <person name="Satoh N."/>
            <person name="Nishiyama T."/>
            <person name="Hasebe M."/>
            <person name="Maruyama T."/>
            <person name="Minagawa J."/>
            <person name="Obokata J."/>
            <person name="Shigenobu S."/>
        </authorList>
    </citation>
    <scope>NUCLEOTIDE SEQUENCE [LARGE SCALE GENOMIC DNA]</scope>
</reference>
<evidence type="ECO:0000313" key="2">
    <source>
        <dbReference type="Proteomes" id="UP000735302"/>
    </source>
</evidence>
<name>A0AAV4BN61_9GAST</name>
<dbReference type="EMBL" id="BLXT01005154">
    <property type="protein sequence ID" value="GFO20446.1"/>
    <property type="molecule type" value="Genomic_DNA"/>
</dbReference>
<gene>
    <name evidence="1" type="ORF">PoB_004695100</name>
</gene>